<proteinExistence type="predicted"/>
<dbReference type="InterPro" id="IPR050491">
    <property type="entry name" value="AmpC-like"/>
</dbReference>
<dbReference type="Proteomes" id="UP001497527">
    <property type="component" value="Unassembled WGS sequence"/>
</dbReference>
<feature type="chain" id="PRO_5046922724" evidence="2">
    <location>
        <begin position="19"/>
        <end position="462"/>
    </location>
</feature>
<accession>A0ABM9P8I3</accession>
<dbReference type="PANTHER" id="PTHR46825">
    <property type="entry name" value="D-ALANYL-D-ALANINE-CARBOXYPEPTIDASE/ENDOPEPTIDASE AMPH"/>
    <property type="match status" value="1"/>
</dbReference>
<dbReference type="InterPro" id="IPR012338">
    <property type="entry name" value="Beta-lactam/transpept-like"/>
</dbReference>
<feature type="domain" description="Beta-lactamase-related" evidence="3">
    <location>
        <begin position="33"/>
        <end position="337"/>
    </location>
</feature>
<sequence>MRTFLSLLFLFTVLFSSAQNNSELSKETLDEITNFIKQKREYYNSPSIAVAITDEHKTVYLKHFGDAKKGDRYLIGSISKSFTALLILRLQEEGKLHLQDPVSKYLQWFRYRNKQISDKITIEDLLRHTSGISTEMGRTFKTDTSFSYEAYYAKTLRELAIKNVPTQPFRYSNVNYRLLGLIIKKVTHKTYEECLESYITSPLELHETSANTNIDLINSYQYFLYYPILKFNADLHPQEASSGLISSSASDMATYLRHIMNGYHNHPNSKLNSNTVTQLVSKKDTNKSFYGLGWFINNDSSVFYHGGTNKSFESHMYILPSLKKAIVVLINSNQAPEVEIINGIYGILLGKGYYNSSSFAYYRHLPFLVFLLFILFSYQIWKWKKSNYPKRISRKIVPNILVSIGLLLSLGILIYIPQLNGVSLQTSIAFDPASGYSILFISLLLALSSILIYFNSSSKSKS</sequence>
<feature type="transmembrane region" description="Helical" evidence="1">
    <location>
        <begin position="436"/>
        <end position="454"/>
    </location>
</feature>
<evidence type="ECO:0000259" key="3">
    <source>
        <dbReference type="Pfam" id="PF00144"/>
    </source>
</evidence>
<dbReference type="EMBL" id="CAXJIO010000010">
    <property type="protein sequence ID" value="CAL2101887.1"/>
    <property type="molecule type" value="Genomic_DNA"/>
</dbReference>
<name>A0ABM9P8I3_9FLAO</name>
<feature type="signal peptide" evidence="2">
    <location>
        <begin position="1"/>
        <end position="18"/>
    </location>
</feature>
<dbReference type="PANTHER" id="PTHR46825:SF9">
    <property type="entry name" value="BETA-LACTAMASE-RELATED DOMAIN-CONTAINING PROTEIN"/>
    <property type="match status" value="1"/>
</dbReference>
<protein>
    <submittedName>
        <fullName evidence="4">Beta-lactamase domain-containing protein</fullName>
    </submittedName>
</protein>
<evidence type="ECO:0000313" key="4">
    <source>
        <dbReference type="EMBL" id="CAL2101887.1"/>
    </source>
</evidence>
<dbReference type="Gene3D" id="3.40.710.10">
    <property type="entry name" value="DD-peptidase/beta-lactamase superfamily"/>
    <property type="match status" value="1"/>
</dbReference>
<dbReference type="InterPro" id="IPR001466">
    <property type="entry name" value="Beta-lactam-related"/>
</dbReference>
<reference evidence="4 5" key="1">
    <citation type="submission" date="2024-05" db="EMBL/GenBank/DDBJ databases">
        <authorList>
            <person name="Duchaud E."/>
        </authorList>
    </citation>
    <scope>NUCLEOTIDE SEQUENCE [LARGE SCALE GENOMIC DNA]</scope>
    <source>
        <strain evidence="4">Ena-SAMPLE-TAB-13-05-2024-13:56:06:370-140308</strain>
    </source>
</reference>
<keyword evidence="5" id="KW-1185">Reference proteome</keyword>
<dbReference type="SUPFAM" id="SSF56601">
    <property type="entry name" value="beta-lactamase/transpeptidase-like"/>
    <property type="match status" value="1"/>
</dbReference>
<dbReference type="Pfam" id="PF00144">
    <property type="entry name" value="Beta-lactamase"/>
    <property type="match status" value="1"/>
</dbReference>
<keyword evidence="2" id="KW-0732">Signal</keyword>
<organism evidence="4 5">
    <name type="scientific">Tenacibaculum polynesiense</name>
    <dbReference type="NCBI Taxonomy" id="3137857"/>
    <lineage>
        <taxon>Bacteria</taxon>
        <taxon>Pseudomonadati</taxon>
        <taxon>Bacteroidota</taxon>
        <taxon>Flavobacteriia</taxon>
        <taxon>Flavobacteriales</taxon>
        <taxon>Flavobacteriaceae</taxon>
        <taxon>Tenacibaculum</taxon>
    </lineage>
</organism>
<evidence type="ECO:0000256" key="2">
    <source>
        <dbReference type="SAM" id="SignalP"/>
    </source>
</evidence>
<feature type="transmembrane region" description="Helical" evidence="1">
    <location>
        <begin position="396"/>
        <end position="416"/>
    </location>
</feature>
<keyword evidence="1" id="KW-0472">Membrane</keyword>
<keyword evidence="1" id="KW-1133">Transmembrane helix</keyword>
<evidence type="ECO:0000256" key="1">
    <source>
        <dbReference type="SAM" id="Phobius"/>
    </source>
</evidence>
<evidence type="ECO:0000313" key="5">
    <source>
        <dbReference type="Proteomes" id="UP001497527"/>
    </source>
</evidence>
<feature type="transmembrane region" description="Helical" evidence="1">
    <location>
        <begin position="361"/>
        <end position="381"/>
    </location>
</feature>
<keyword evidence="1" id="KW-0812">Transmembrane</keyword>
<gene>
    <name evidence="4" type="ORF">T190423A01A_10450</name>
</gene>
<dbReference type="RefSeq" id="WP_348714911.1">
    <property type="nucleotide sequence ID" value="NZ_CAXJIO010000010.1"/>
</dbReference>
<comment type="caution">
    <text evidence="4">The sequence shown here is derived from an EMBL/GenBank/DDBJ whole genome shotgun (WGS) entry which is preliminary data.</text>
</comment>